<accession>A0A0U5H4I7</accession>
<dbReference type="AlphaFoldDB" id="A0A0U5H4I7"/>
<reference evidence="3" key="1">
    <citation type="journal article" date="2016" name="Environ. Microbiol.">
        <title>The complete genome of a viable archaeum isolated from 123-million-year-old rock salt.</title>
        <authorList>
            <person name="Jaakkola S.T."/>
            <person name="Pfeiffer F."/>
            <person name="Ravantti J.J."/>
            <person name="Guo Q."/>
            <person name="Liu Y."/>
            <person name="Chen X."/>
            <person name="Ma H."/>
            <person name="Yang C."/>
            <person name="Oksanen H.M."/>
            <person name="Bamford D.H."/>
        </authorList>
    </citation>
    <scope>NUCLEOTIDE SEQUENCE</scope>
    <source>
        <strain evidence="3">JI20-1</strain>
    </source>
</reference>
<dbReference type="STRING" id="1407499.HHUB_3264"/>
<evidence type="ECO:0000256" key="1">
    <source>
        <dbReference type="SAM" id="Phobius"/>
    </source>
</evidence>
<proteinExistence type="predicted"/>
<protein>
    <submittedName>
        <fullName evidence="2">DUF457 family protein</fullName>
    </submittedName>
</protein>
<gene>
    <name evidence="2" type="ORF">HHUB_3264</name>
</gene>
<keyword evidence="1" id="KW-1133">Transmembrane helix</keyword>
<keyword evidence="1" id="KW-0472">Membrane</keyword>
<dbReference type="RefSeq" id="WP_059057622.1">
    <property type="nucleotide sequence ID" value="NZ_CEML01000001.1"/>
</dbReference>
<evidence type="ECO:0000313" key="2">
    <source>
        <dbReference type="EMBL" id="CQH60647.1"/>
    </source>
</evidence>
<evidence type="ECO:0000313" key="3">
    <source>
        <dbReference type="Proteomes" id="UP000066737"/>
    </source>
</evidence>
<organism evidence="2 3">
    <name type="scientific">Halobacterium hubeiense</name>
    <dbReference type="NCBI Taxonomy" id="1407499"/>
    <lineage>
        <taxon>Archaea</taxon>
        <taxon>Methanobacteriati</taxon>
        <taxon>Methanobacteriota</taxon>
        <taxon>Stenosarchaea group</taxon>
        <taxon>Halobacteria</taxon>
        <taxon>Halobacteriales</taxon>
        <taxon>Halobacteriaceae</taxon>
        <taxon>Halobacterium</taxon>
    </lineage>
</organism>
<dbReference type="GeneID" id="26659878"/>
<name>A0A0U5H4I7_9EURY</name>
<feature type="transmembrane region" description="Helical" evidence="1">
    <location>
        <begin position="58"/>
        <end position="85"/>
    </location>
</feature>
<dbReference type="KEGG" id="hhb:Hhub_3264"/>
<sequence>MMATTHAAMGVLLATPLFWVAPELAAPAALAAMAGGVFPDLDLGVLEHRKTLHYPEHYWPLAAVAFGVAVGSPSPLTVGAAFFLLSAAVHSVTDALGGGLGARPWANDDQRGVYSHTRGQWIRPRRWIRYDGAPEDLLAVVVLSMPALALYDGLVRRLTLAMLAVSVVYTVVRKRLPEFDPT</sequence>
<dbReference type="OrthoDB" id="204671at2157"/>
<dbReference type="Proteomes" id="UP000066737">
    <property type="component" value="Chromosome I"/>
</dbReference>
<keyword evidence="3" id="KW-1185">Reference proteome</keyword>
<dbReference type="EMBL" id="LN831302">
    <property type="protein sequence ID" value="CQH60647.1"/>
    <property type="molecule type" value="Genomic_DNA"/>
</dbReference>
<keyword evidence="1" id="KW-0812">Transmembrane</keyword>